<evidence type="ECO:0000256" key="10">
    <source>
        <dbReference type="ARBA" id="ARBA00022989"/>
    </source>
</evidence>
<keyword evidence="7 15" id="KW-0812">Transmembrane</keyword>
<dbReference type="EC" id="2.4.1.109" evidence="4 15"/>
<gene>
    <name evidence="17" type="ORF">DASC09_049690</name>
</gene>
<feature type="transmembrane region" description="Helical" evidence="15">
    <location>
        <begin position="135"/>
        <end position="156"/>
    </location>
</feature>
<comment type="catalytic activity">
    <reaction evidence="13 15">
        <text>a di-trans,poly-cis-dolichyl beta-D-mannosyl phosphate + L-threonyl-[protein] = 3-O-(alpha-D-mannosyl)-L-threonyl-[protein] + a di-trans,poly-cis-dolichyl phosphate + H(+)</text>
        <dbReference type="Rhea" id="RHEA:53396"/>
        <dbReference type="Rhea" id="RHEA-COMP:11060"/>
        <dbReference type="Rhea" id="RHEA-COMP:13547"/>
        <dbReference type="Rhea" id="RHEA-COMP:19498"/>
        <dbReference type="Rhea" id="RHEA-COMP:19501"/>
        <dbReference type="ChEBI" id="CHEBI:15378"/>
        <dbReference type="ChEBI" id="CHEBI:30013"/>
        <dbReference type="ChEBI" id="CHEBI:57683"/>
        <dbReference type="ChEBI" id="CHEBI:58211"/>
        <dbReference type="ChEBI" id="CHEBI:137323"/>
        <dbReference type="EC" id="2.4.1.109"/>
    </reaction>
</comment>
<evidence type="ECO:0000256" key="7">
    <source>
        <dbReference type="ARBA" id="ARBA00022692"/>
    </source>
</evidence>
<dbReference type="Proteomes" id="UP001360560">
    <property type="component" value="Unassembled WGS sequence"/>
</dbReference>
<feature type="domain" description="MIR" evidence="16">
    <location>
        <begin position="456"/>
        <end position="512"/>
    </location>
</feature>
<evidence type="ECO:0000256" key="1">
    <source>
        <dbReference type="ARBA" id="ARBA00004477"/>
    </source>
</evidence>
<feature type="transmembrane region" description="Helical" evidence="15">
    <location>
        <begin position="216"/>
        <end position="235"/>
    </location>
</feature>
<evidence type="ECO:0000256" key="8">
    <source>
        <dbReference type="ARBA" id="ARBA00022737"/>
    </source>
</evidence>
<keyword evidence="18" id="KW-1185">Reference proteome</keyword>
<keyword evidence="9 15" id="KW-0256">Endoplasmic reticulum</keyword>
<comment type="pathway">
    <text evidence="2 15">Protein modification; protein glycosylation.</text>
</comment>
<feature type="transmembrane region" description="Helical" evidence="15">
    <location>
        <begin position="661"/>
        <end position="679"/>
    </location>
</feature>
<name>A0AAV5QSD5_9ASCO</name>
<accession>A0AAV5QSD5</accession>
<evidence type="ECO:0000256" key="5">
    <source>
        <dbReference type="ARBA" id="ARBA00022676"/>
    </source>
</evidence>
<keyword evidence="6 15" id="KW-0808">Transferase</keyword>
<evidence type="ECO:0000256" key="3">
    <source>
        <dbReference type="ARBA" id="ARBA00007222"/>
    </source>
</evidence>
<evidence type="ECO:0000256" key="11">
    <source>
        <dbReference type="ARBA" id="ARBA00023136"/>
    </source>
</evidence>
<feature type="transmembrane region" description="Helical" evidence="15">
    <location>
        <begin position="271"/>
        <end position="289"/>
    </location>
</feature>
<evidence type="ECO:0000313" key="17">
    <source>
        <dbReference type="EMBL" id="GMM37644.1"/>
    </source>
</evidence>
<dbReference type="CDD" id="cd23283">
    <property type="entry name" value="beta-trefoil_MIR_PMT1-like"/>
    <property type="match status" value="1"/>
</dbReference>
<dbReference type="InterPro" id="IPR016093">
    <property type="entry name" value="MIR_motif"/>
</dbReference>
<organism evidence="17 18">
    <name type="scientific">Saccharomycopsis crataegensis</name>
    <dbReference type="NCBI Taxonomy" id="43959"/>
    <lineage>
        <taxon>Eukaryota</taxon>
        <taxon>Fungi</taxon>
        <taxon>Dikarya</taxon>
        <taxon>Ascomycota</taxon>
        <taxon>Saccharomycotina</taxon>
        <taxon>Saccharomycetes</taxon>
        <taxon>Saccharomycopsidaceae</taxon>
        <taxon>Saccharomycopsis</taxon>
    </lineage>
</organism>
<dbReference type="InterPro" id="IPR003342">
    <property type="entry name" value="ArnT-like_N"/>
</dbReference>
<feature type="transmembrane region" description="Helical" evidence="15">
    <location>
        <begin position="241"/>
        <end position="259"/>
    </location>
</feature>
<dbReference type="PANTHER" id="PTHR10050:SF50">
    <property type="entry name" value="DOLICHYL-PHOSPHATE-MANNOSE--PROTEIN MANNOSYLTRANSFERASE 1-RELATED"/>
    <property type="match status" value="1"/>
</dbReference>
<evidence type="ECO:0000313" key="18">
    <source>
        <dbReference type="Proteomes" id="UP001360560"/>
    </source>
</evidence>
<feature type="transmembrane region" description="Helical" evidence="15">
    <location>
        <begin position="163"/>
        <end position="180"/>
    </location>
</feature>
<evidence type="ECO:0000259" key="16">
    <source>
        <dbReference type="PROSITE" id="PS50919"/>
    </source>
</evidence>
<dbReference type="PROSITE" id="PS50919">
    <property type="entry name" value="MIR"/>
    <property type="match status" value="2"/>
</dbReference>
<dbReference type="InterPro" id="IPR032421">
    <property type="entry name" value="PMT_4TMC"/>
</dbReference>
<dbReference type="Gene3D" id="2.80.10.50">
    <property type="match status" value="1"/>
</dbReference>
<keyword evidence="12" id="KW-0325">Glycoprotein</keyword>
<dbReference type="SUPFAM" id="SSF82109">
    <property type="entry name" value="MIR domain"/>
    <property type="match status" value="1"/>
</dbReference>
<evidence type="ECO:0000256" key="9">
    <source>
        <dbReference type="ARBA" id="ARBA00022824"/>
    </source>
</evidence>
<sequence>MSPKKVQRKPPIDDPIVEFQVKKGVERPFVVTSPSPSLSDSRSISSPKEKATIVALVFFSALLRFNRLEFPDSPVFHESNVGTTINNYMTGDFFTDAQPPLVKMLYTGVAYVFGYDASFDFKTTGQPFAAQFPYVALRSLPAILGVGTVLFLYLTLRASGCRIASALTASLLLAIENGNITTSRFFLLDSPFMFFVAATAYSMKKFESLVPFTIKWYKSLLAIGFGVGCALSSKWEGLGTVAWAGVMALIQLWFIWGDLTVTPMNSLKHFVIRAFGLLVFPIILYLVIFSTHLSSLFKNSHEAAFMSQRFRQDLLNNDIPKSTVSQVGIGSVITLRHLNSNGGFLHSHNHSWETGSKQRQVTLYPHADENNEWVIELYNETTPPTEFVPLKDNMKIRLRHKLSYLRLHSHDHPAPASKKDWLKEVSGYGYVGFQGDANDDFVVEIVKHESEKGIARKEVQAIDTVFRLRHAMTHAYLFSYDMKLPDYAFNQQEVTTSQLGLRKKTYWYIESNQNSLLSHADAKLVSYKKISLWRQLVEVHSRMWNILSDRGSASAGESNPSSWPLLLNGVSFWSSASGENQIYFLGNAVTWLLSALSLGLFFGYLVYLMINYQRGYAPSSDPHLVNYLSQSFGYAVGWGLHWITAFFIGRRHFIHEYLPALYFQILVLGHTLDVFLTYVSSKQPKVVYLIMILIVVLAGAFLNHYSSLIGGDHWSKAECLSSQLLSGWDFDCSKLQ</sequence>
<comment type="function">
    <text evidence="15">Transfers mannose from Dol-P-mannose to Ser or Thr residues on proteins.</text>
</comment>
<feature type="transmembrane region" description="Helical" evidence="15">
    <location>
        <begin position="631"/>
        <end position="649"/>
    </location>
</feature>
<evidence type="ECO:0000256" key="13">
    <source>
        <dbReference type="ARBA" id="ARBA00045085"/>
    </source>
</evidence>
<evidence type="ECO:0000256" key="14">
    <source>
        <dbReference type="ARBA" id="ARBA00045102"/>
    </source>
</evidence>
<dbReference type="Pfam" id="PF02366">
    <property type="entry name" value="PMT"/>
    <property type="match status" value="1"/>
</dbReference>
<proteinExistence type="inferred from homology"/>
<dbReference type="SMART" id="SM00472">
    <property type="entry name" value="MIR"/>
    <property type="match status" value="3"/>
</dbReference>
<keyword evidence="11 15" id="KW-0472">Membrane</keyword>
<dbReference type="Pfam" id="PF02815">
    <property type="entry name" value="MIR"/>
    <property type="match status" value="1"/>
</dbReference>
<dbReference type="AlphaFoldDB" id="A0AAV5QSD5"/>
<dbReference type="EMBL" id="BTFZ01000012">
    <property type="protein sequence ID" value="GMM37644.1"/>
    <property type="molecule type" value="Genomic_DNA"/>
</dbReference>
<evidence type="ECO:0000256" key="12">
    <source>
        <dbReference type="ARBA" id="ARBA00023180"/>
    </source>
</evidence>
<keyword evidence="8" id="KW-0677">Repeat</keyword>
<dbReference type="GO" id="GO:0004169">
    <property type="term" value="F:dolichyl-phosphate-mannose-protein mannosyltransferase activity"/>
    <property type="evidence" value="ECO:0007669"/>
    <property type="project" value="UniProtKB-UniRule"/>
</dbReference>
<dbReference type="Pfam" id="PF16192">
    <property type="entry name" value="PMT_4TMC"/>
    <property type="match status" value="1"/>
</dbReference>
<dbReference type="InterPro" id="IPR027005">
    <property type="entry name" value="PMT-like"/>
</dbReference>
<comment type="caution">
    <text evidence="17">The sequence shown here is derived from an EMBL/GenBank/DDBJ whole genome shotgun (WGS) entry which is preliminary data.</text>
</comment>
<comment type="similarity">
    <text evidence="3 15">Belongs to the glycosyltransferase 39 family.</text>
</comment>
<dbReference type="PANTHER" id="PTHR10050">
    <property type="entry name" value="DOLICHYL-PHOSPHATE-MANNOSE--PROTEIN MANNOSYLTRANSFERASE"/>
    <property type="match status" value="1"/>
</dbReference>
<evidence type="ECO:0000256" key="4">
    <source>
        <dbReference type="ARBA" id="ARBA00012839"/>
    </source>
</evidence>
<comment type="catalytic activity">
    <reaction evidence="14 15">
        <text>a di-trans,poly-cis-dolichyl beta-D-mannosyl phosphate + L-seryl-[protein] = 3-O-(alpha-D-mannosyl)-L-seryl-[protein] + a di-trans,poly-cis-dolichyl phosphate + H(+)</text>
        <dbReference type="Rhea" id="RHEA:17377"/>
        <dbReference type="Rhea" id="RHEA-COMP:9863"/>
        <dbReference type="Rhea" id="RHEA-COMP:13546"/>
        <dbReference type="Rhea" id="RHEA-COMP:19498"/>
        <dbReference type="Rhea" id="RHEA-COMP:19501"/>
        <dbReference type="ChEBI" id="CHEBI:15378"/>
        <dbReference type="ChEBI" id="CHEBI:29999"/>
        <dbReference type="ChEBI" id="CHEBI:57683"/>
        <dbReference type="ChEBI" id="CHEBI:58211"/>
        <dbReference type="ChEBI" id="CHEBI:137321"/>
        <dbReference type="EC" id="2.4.1.109"/>
    </reaction>
</comment>
<keyword evidence="5 15" id="KW-0328">Glycosyltransferase</keyword>
<feature type="transmembrane region" description="Helical" evidence="15">
    <location>
        <begin position="686"/>
        <end position="705"/>
    </location>
</feature>
<evidence type="ECO:0000256" key="15">
    <source>
        <dbReference type="RuleBase" id="RU367007"/>
    </source>
</evidence>
<comment type="subcellular location">
    <subcellularLocation>
        <location evidence="1 15">Endoplasmic reticulum membrane</location>
        <topology evidence="1 15">Multi-pass membrane protein</topology>
    </subcellularLocation>
</comment>
<dbReference type="RefSeq" id="XP_064854640.1">
    <property type="nucleotide sequence ID" value="XM_064998568.1"/>
</dbReference>
<feature type="transmembrane region" description="Helical" evidence="15">
    <location>
        <begin position="588"/>
        <end position="610"/>
    </location>
</feature>
<keyword evidence="10 15" id="KW-1133">Transmembrane helix</keyword>
<evidence type="ECO:0000256" key="6">
    <source>
        <dbReference type="ARBA" id="ARBA00022679"/>
    </source>
</evidence>
<protein>
    <recommendedName>
        <fullName evidence="4 15">Dolichyl-phosphate-mannose--protein mannosyltransferase</fullName>
        <ecNumber evidence="4 15">2.4.1.109</ecNumber>
    </recommendedName>
</protein>
<dbReference type="GeneID" id="90075619"/>
<reference evidence="17 18" key="1">
    <citation type="journal article" date="2023" name="Elife">
        <title>Identification of key yeast species and microbe-microbe interactions impacting larval growth of Drosophila in the wild.</title>
        <authorList>
            <person name="Mure A."/>
            <person name="Sugiura Y."/>
            <person name="Maeda R."/>
            <person name="Honda K."/>
            <person name="Sakurai N."/>
            <person name="Takahashi Y."/>
            <person name="Watada M."/>
            <person name="Katoh T."/>
            <person name="Gotoh A."/>
            <person name="Gotoh Y."/>
            <person name="Taniguchi I."/>
            <person name="Nakamura K."/>
            <person name="Hayashi T."/>
            <person name="Katayama T."/>
            <person name="Uemura T."/>
            <person name="Hattori Y."/>
        </authorList>
    </citation>
    <scope>NUCLEOTIDE SEQUENCE [LARGE SCALE GENOMIC DNA]</scope>
    <source>
        <strain evidence="17 18">SC-9</strain>
    </source>
</reference>
<dbReference type="GO" id="GO:0005789">
    <property type="term" value="C:endoplasmic reticulum membrane"/>
    <property type="evidence" value="ECO:0007669"/>
    <property type="project" value="UniProtKB-SubCell"/>
</dbReference>
<feature type="domain" description="MIR" evidence="16">
    <location>
        <begin position="324"/>
        <end position="378"/>
    </location>
</feature>
<dbReference type="InterPro" id="IPR036300">
    <property type="entry name" value="MIR_dom_sf"/>
</dbReference>
<evidence type="ECO:0000256" key="2">
    <source>
        <dbReference type="ARBA" id="ARBA00004922"/>
    </source>
</evidence>